<proteinExistence type="predicted"/>
<feature type="chain" id="PRO_5045682246" evidence="2">
    <location>
        <begin position="23"/>
        <end position="206"/>
    </location>
</feature>
<dbReference type="Gene3D" id="2.50.20.10">
    <property type="entry name" value="Lipoprotein localisation LolA/LolB/LppX"/>
    <property type="match status" value="1"/>
</dbReference>
<reference evidence="3" key="1">
    <citation type="submission" date="2022-12" db="EMBL/GenBank/DDBJ databases">
        <title>Phocaeicola acetigenes sp. nov., isolated feces from a healthy human.</title>
        <authorList>
            <person name="Do H."/>
            <person name="Ha Y.B."/>
            <person name="Kim J.-S."/>
            <person name="Suh M.K."/>
            <person name="Kim H.S."/>
            <person name="Lee J.-S."/>
        </authorList>
    </citation>
    <scope>NUCLEOTIDE SEQUENCE</scope>
    <source>
        <strain evidence="3">KGMB11183</strain>
    </source>
</reference>
<dbReference type="RefSeq" id="WP_269876520.1">
    <property type="nucleotide sequence ID" value="NZ_JAPZVM010000001.1"/>
</dbReference>
<gene>
    <name evidence="3" type="ORF">O6P32_02080</name>
</gene>
<keyword evidence="4" id="KW-1185">Reference proteome</keyword>
<accession>A0ABT4PEK9</accession>
<evidence type="ECO:0000256" key="1">
    <source>
        <dbReference type="ARBA" id="ARBA00022729"/>
    </source>
</evidence>
<name>A0ABT4PEK9_9BACT</name>
<dbReference type="InterPro" id="IPR004564">
    <property type="entry name" value="OM_lipoprot_carrier_LolA-like"/>
</dbReference>
<organism evidence="3 4">
    <name type="scientific">Phocaeicola acetigenes</name>
    <dbReference type="NCBI Taxonomy" id="3016083"/>
    <lineage>
        <taxon>Bacteria</taxon>
        <taxon>Pseudomonadati</taxon>
        <taxon>Bacteroidota</taxon>
        <taxon>Bacteroidia</taxon>
        <taxon>Bacteroidales</taxon>
        <taxon>Bacteroidaceae</taxon>
        <taxon>Phocaeicola</taxon>
    </lineage>
</organism>
<dbReference type="SUPFAM" id="SSF89392">
    <property type="entry name" value="Prokaryotic lipoproteins and lipoprotein localization factors"/>
    <property type="match status" value="1"/>
</dbReference>
<dbReference type="Proteomes" id="UP001141933">
    <property type="component" value="Unassembled WGS sequence"/>
</dbReference>
<feature type="signal peptide" evidence="2">
    <location>
        <begin position="1"/>
        <end position="22"/>
    </location>
</feature>
<comment type="caution">
    <text evidence="3">The sequence shown here is derived from an EMBL/GenBank/DDBJ whole genome shotgun (WGS) entry which is preliminary data.</text>
</comment>
<evidence type="ECO:0000313" key="4">
    <source>
        <dbReference type="Proteomes" id="UP001141933"/>
    </source>
</evidence>
<evidence type="ECO:0000256" key="2">
    <source>
        <dbReference type="SAM" id="SignalP"/>
    </source>
</evidence>
<dbReference type="InterPro" id="IPR029046">
    <property type="entry name" value="LolA/LolB/LppX"/>
</dbReference>
<evidence type="ECO:0000313" key="3">
    <source>
        <dbReference type="EMBL" id="MCZ8371494.1"/>
    </source>
</evidence>
<sequence length="206" mass="23131">MKKKLYMLAIGLILTGIGQVFAQQDIKAREILDKTLAVFQQSKGVSLTFGGSQEGTLMLQGTCFYLDCGGVKSWFDGKTQWSYVEENEEVTISTPTPEELQSVNPYAILTSYRQHYNYQYKGVKNQGGKSNYEILLTPRTSGNHEISSVVLHISTAYQPADISVKQSNGEQQKFIIRSYKTVQGLTAASFRFDAKKYPNAEIIDMR</sequence>
<protein>
    <submittedName>
        <fullName evidence="3">LolA-like putative outer membrane lipoprotein chaperone</fullName>
    </submittedName>
</protein>
<keyword evidence="1 2" id="KW-0732">Signal</keyword>
<dbReference type="Pfam" id="PF16584">
    <property type="entry name" value="LolA_2"/>
    <property type="match status" value="1"/>
</dbReference>
<dbReference type="EMBL" id="JAPZVM010000001">
    <property type="protein sequence ID" value="MCZ8371494.1"/>
    <property type="molecule type" value="Genomic_DNA"/>
</dbReference>
<dbReference type="CDD" id="cd16325">
    <property type="entry name" value="LolA"/>
    <property type="match status" value="1"/>
</dbReference>